<feature type="domain" description="N-acetyltransferase" evidence="1">
    <location>
        <begin position="1"/>
        <end position="152"/>
    </location>
</feature>
<keyword evidence="3" id="KW-1185">Reference proteome</keyword>
<accession>A0A142EQR1</accession>
<dbReference type="SUPFAM" id="SSF55729">
    <property type="entry name" value="Acyl-CoA N-acyltransferases (Nat)"/>
    <property type="match status" value="1"/>
</dbReference>
<dbReference type="PROSITE" id="PS51186">
    <property type="entry name" value="GNAT"/>
    <property type="match status" value="1"/>
</dbReference>
<dbReference type="AlphaFoldDB" id="A0A142EQR1"/>
<protein>
    <recommendedName>
        <fullName evidence="1">N-acetyltransferase domain-containing protein</fullName>
    </recommendedName>
</protein>
<gene>
    <name evidence="2" type="ORF">AO498_13545</name>
</gene>
<dbReference type="Pfam" id="PF13527">
    <property type="entry name" value="Acetyltransf_9"/>
    <property type="match status" value="1"/>
</dbReference>
<dbReference type="PATRIC" id="fig|1727163.4.peg.2825"/>
<dbReference type="EMBL" id="CP012836">
    <property type="protein sequence ID" value="AMQ57466.1"/>
    <property type="molecule type" value="Genomic_DNA"/>
</dbReference>
<proteinExistence type="predicted"/>
<reference evidence="2 3" key="2">
    <citation type="journal article" date="2016" name="Genome Announc.">
        <title>Complete Genome Sequence of Algoriphagus sp. Strain M8-2, Isolated from a Brackish Lake.</title>
        <authorList>
            <person name="Muraguchi Y."/>
            <person name="Kushimoto K."/>
            <person name="Ohtsubo Y."/>
            <person name="Suzuki T."/>
            <person name="Dohra H."/>
            <person name="Kimbara K."/>
            <person name="Shintani M."/>
        </authorList>
    </citation>
    <scope>NUCLEOTIDE SEQUENCE [LARGE SCALE GENOMIC DNA]</scope>
    <source>
        <strain evidence="2 3">M8-2</strain>
    </source>
</reference>
<dbReference type="InterPro" id="IPR016181">
    <property type="entry name" value="Acyl_CoA_acyltransferase"/>
</dbReference>
<dbReference type="CDD" id="cd04301">
    <property type="entry name" value="NAT_SF"/>
    <property type="match status" value="1"/>
</dbReference>
<organism evidence="2 3">
    <name type="scientific">Algoriphagus sanaruensis</name>
    <dbReference type="NCBI Taxonomy" id="1727163"/>
    <lineage>
        <taxon>Bacteria</taxon>
        <taxon>Pseudomonadati</taxon>
        <taxon>Bacteroidota</taxon>
        <taxon>Cytophagia</taxon>
        <taxon>Cytophagales</taxon>
        <taxon>Cyclobacteriaceae</taxon>
        <taxon>Algoriphagus</taxon>
    </lineage>
</organism>
<dbReference type="InterPro" id="IPR000182">
    <property type="entry name" value="GNAT_dom"/>
</dbReference>
<dbReference type="STRING" id="1727163.AO498_13545"/>
<name>A0A142EQR1_9BACT</name>
<dbReference type="Proteomes" id="UP000073816">
    <property type="component" value="Chromosome"/>
</dbReference>
<dbReference type="KEGG" id="alm:AO498_13545"/>
<evidence type="ECO:0000259" key="1">
    <source>
        <dbReference type="PROSITE" id="PS51186"/>
    </source>
</evidence>
<dbReference type="GO" id="GO:0016747">
    <property type="term" value="F:acyltransferase activity, transferring groups other than amino-acyl groups"/>
    <property type="evidence" value="ECO:0007669"/>
    <property type="project" value="InterPro"/>
</dbReference>
<evidence type="ECO:0000313" key="3">
    <source>
        <dbReference type="Proteomes" id="UP000073816"/>
    </source>
</evidence>
<dbReference type="OrthoDB" id="5570877at2"/>
<dbReference type="RefSeq" id="WP_067548703.1">
    <property type="nucleotide sequence ID" value="NZ_CP012836.1"/>
</dbReference>
<evidence type="ECO:0000313" key="2">
    <source>
        <dbReference type="EMBL" id="AMQ57466.1"/>
    </source>
</evidence>
<sequence>MKFRFSKPDDIPAIVDLLRNSLGEGLIPKSESLWTWKHLANPFGPSPVLIAESDHQIIGVRAFMRWKFVENGKEIHAVRAVDTAVSPLHQGKGLFKSLTLNLLDELKSEGLDLVFNSPNKQSTPGYLKMGWEKYGKLPIHIKLQFPSSHPVAERSDWEAIQSQLNFLESTAPQEGRSTLWQPGYFNWRFRDCPIFKYHFVTDFKDQLLIYRIKSHAWGKEFRICDWIDSTISSPEQKVNFLNRVKEEIQKSGAALTTLSGLSTTYSKGLGFLPSLKLGPLLTLKKVNESFTGLHENWKWSLGDLELF</sequence>
<dbReference type="Gene3D" id="3.40.630.30">
    <property type="match status" value="1"/>
</dbReference>
<reference evidence="3" key="1">
    <citation type="submission" date="2015-09" db="EMBL/GenBank/DDBJ databases">
        <title>Complete sequence of Algoriphagus sp. M8-2.</title>
        <authorList>
            <person name="Shintani M."/>
        </authorList>
    </citation>
    <scope>NUCLEOTIDE SEQUENCE [LARGE SCALE GENOMIC DNA]</scope>
    <source>
        <strain evidence="3">M8-2</strain>
    </source>
</reference>